<keyword evidence="2" id="KW-0121">Carboxypeptidase</keyword>
<keyword evidence="2" id="KW-0378">Hydrolase</keyword>
<dbReference type="EMBL" id="HG694767">
    <property type="protein sequence ID" value="CDI86085.1"/>
    <property type="molecule type" value="Genomic_DNA"/>
</dbReference>
<accession>U6H0X3</accession>
<reference evidence="2" key="2">
    <citation type="submission" date="2013-10" db="EMBL/GenBank/DDBJ databases">
        <authorList>
            <person name="Aslett M."/>
        </authorList>
    </citation>
    <scope>NUCLEOTIDE SEQUENCE [LARGE SCALE GENOMIC DNA]</scope>
    <source>
        <strain evidence="2">Houghton</strain>
    </source>
</reference>
<feature type="region of interest" description="Disordered" evidence="1">
    <location>
        <begin position="43"/>
        <end position="64"/>
    </location>
</feature>
<feature type="region of interest" description="Disordered" evidence="1">
    <location>
        <begin position="165"/>
        <end position="184"/>
    </location>
</feature>
<dbReference type="GO" id="GO:0004180">
    <property type="term" value="F:carboxypeptidase activity"/>
    <property type="evidence" value="ECO:0007669"/>
    <property type="project" value="UniProtKB-KW"/>
</dbReference>
<protein>
    <submittedName>
        <fullName evidence="2">Zinc carboxypeptidase, putative</fullName>
    </submittedName>
</protein>
<gene>
    <name evidence="2" type="ORF">EPH_0067400</name>
</gene>
<dbReference type="VEuPathDB" id="ToxoDB:EPH_0067400"/>
<keyword evidence="3" id="KW-1185">Reference proteome</keyword>
<dbReference type="AlphaFoldDB" id="U6H0X3"/>
<feature type="region of interest" description="Disordered" evidence="1">
    <location>
        <begin position="217"/>
        <end position="269"/>
    </location>
</feature>
<dbReference type="OrthoDB" id="10249045at2759"/>
<proteinExistence type="predicted"/>
<name>U6H0X3_9EIME</name>
<sequence>MEFVRFKVPPETPLFRCGLWALQSGDLCILMLGEFDGDWTKQVPHADPPMSPQSWLSKSRGEYTQGRAPKGAGILKGGKQWIFPVRSPAFPGNLTPVGFPMQIRDDAIEAFGAVSLLLPAAAAAPEAAAAAAAAEAEAEAEAADAAATEEAAARAAEATAGAASARLTEATAAEATTAEQQQQQQQQPAAAAAAAAAGQQQQLLQIALTASGFRSNSRSSISTINRSNSSRSNDSRTTATTTTTSSSSSSSSRTAAAAAADRVDSFRFS</sequence>
<organism evidence="2 3">
    <name type="scientific">Eimeria praecox</name>
    <dbReference type="NCBI Taxonomy" id="51316"/>
    <lineage>
        <taxon>Eukaryota</taxon>
        <taxon>Sar</taxon>
        <taxon>Alveolata</taxon>
        <taxon>Apicomplexa</taxon>
        <taxon>Conoidasida</taxon>
        <taxon>Coccidia</taxon>
        <taxon>Eucoccidiorida</taxon>
        <taxon>Eimeriorina</taxon>
        <taxon>Eimeriidae</taxon>
        <taxon>Eimeria</taxon>
    </lineage>
</organism>
<evidence type="ECO:0000313" key="2">
    <source>
        <dbReference type="EMBL" id="CDI86085.1"/>
    </source>
</evidence>
<reference evidence="2" key="1">
    <citation type="submission" date="2013-10" db="EMBL/GenBank/DDBJ databases">
        <title>Genomic analysis of the causative agents of coccidiosis in chickens.</title>
        <authorList>
            <person name="Reid A.J."/>
            <person name="Blake D."/>
            <person name="Billington K."/>
            <person name="Browne H."/>
            <person name="Dunn M."/>
            <person name="Hung S."/>
            <person name="Kawahara F."/>
            <person name="Miranda-Saavedra D."/>
            <person name="Mourier T."/>
            <person name="Nagra H."/>
            <person name="Otto T.D."/>
            <person name="Rawlings N."/>
            <person name="Sanchez A."/>
            <person name="Sanders M."/>
            <person name="Subramaniam C."/>
            <person name="Tay Y."/>
            <person name="Dear P."/>
            <person name="Doerig C."/>
            <person name="Gruber A."/>
            <person name="Parkinson J."/>
            <person name="Shirley M."/>
            <person name="Wan K.L."/>
            <person name="Berriman M."/>
            <person name="Tomley F."/>
            <person name="Pain A."/>
        </authorList>
    </citation>
    <scope>NUCLEOTIDE SEQUENCE [LARGE SCALE GENOMIC DNA]</scope>
    <source>
        <strain evidence="2">Houghton</strain>
    </source>
</reference>
<dbReference type="Proteomes" id="UP000018201">
    <property type="component" value="Unassembled WGS sequence"/>
</dbReference>
<feature type="compositionally biased region" description="Low complexity" evidence="1">
    <location>
        <begin position="217"/>
        <end position="260"/>
    </location>
</feature>
<evidence type="ECO:0000313" key="3">
    <source>
        <dbReference type="Proteomes" id="UP000018201"/>
    </source>
</evidence>
<keyword evidence="2" id="KW-0645">Protease</keyword>
<evidence type="ECO:0000256" key="1">
    <source>
        <dbReference type="SAM" id="MobiDB-lite"/>
    </source>
</evidence>